<evidence type="ECO:0000256" key="14">
    <source>
        <dbReference type="ARBA" id="ARBA00023204"/>
    </source>
</evidence>
<dbReference type="WBParaSite" id="PSAMB.scaffold5007size12906.g25686.t1">
    <property type="protein sequence ID" value="PSAMB.scaffold5007size12906.g25686.t1"/>
    <property type="gene ID" value="PSAMB.scaffold5007size12906.g25686"/>
</dbReference>
<keyword evidence="6 18" id="KW-0479">Metal-binding</keyword>
<keyword evidence="15" id="KW-0539">Nucleus</keyword>
<evidence type="ECO:0000256" key="15">
    <source>
        <dbReference type="ARBA" id="ARBA00023242"/>
    </source>
</evidence>
<dbReference type="GO" id="GO:0007004">
    <property type="term" value="P:telomere maintenance via telomerase"/>
    <property type="evidence" value="ECO:0007669"/>
    <property type="project" value="TreeGrafter"/>
</dbReference>
<feature type="binding site" evidence="18">
    <location>
        <position position="687"/>
    </location>
    <ligand>
        <name>Zn(2+)</name>
        <dbReference type="ChEBI" id="CHEBI:29105"/>
    </ligand>
</feature>
<feature type="coiled-coil region" evidence="19">
    <location>
        <begin position="399"/>
        <end position="543"/>
    </location>
</feature>
<dbReference type="GO" id="GO:0016887">
    <property type="term" value="F:ATP hydrolysis activity"/>
    <property type="evidence" value="ECO:0007669"/>
    <property type="project" value="InterPro"/>
</dbReference>
<keyword evidence="12" id="KW-0460">Magnesium</keyword>
<feature type="coiled-coil region" evidence="19">
    <location>
        <begin position="743"/>
        <end position="862"/>
    </location>
</feature>
<dbReference type="GO" id="GO:0070192">
    <property type="term" value="P:chromosome organization involved in meiotic cell cycle"/>
    <property type="evidence" value="ECO:0007669"/>
    <property type="project" value="TreeGrafter"/>
</dbReference>
<evidence type="ECO:0000256" key="5">
    <source>
        <dbReference type="ARBA" id="ARBA00022454"/>
    </source>
</evidence>
<comment type="catalytic activity">
    <reaction evidence="17">
        <text>ATP + H2O = ADP + phosphate + H(+)</text>
        <dbReference type="Rhea" id="RHEA:13065"/>
        <dbReference type="ChEBI" id="CHEBI:15377"/>
        <dbReference type="ChEBI" id="CHEBI:15378"/>
        <dbReference type="ChEBI" id="CHEBI:30616"/>
        <dbReference type="ChEBI" id="CHEBI:43474"/>
        <dbReference type="ChEBI" id="CHEBI:456216"/>
    </reaction>
</comment>
<dbReference type="SUPFAM" id="SSF75712">
    <property type="entry name" value="Rad50 coiled-coil Zn hook"/>
    <property type="match status" value="1"/>
</dbReference>
<dbReference type="GO" id="GO:0030870">
    <property type="term" value="C:Mre11 complex"/>
    <property type="evidence" value="ECO:0007669"/>
    <property type="project" value="InterPro"/>
</dbReference>
<evidence type="ECO:0000256" key="10">
    <source>
        <dbReference type="ARBA" id="ARBA00022833"/>
    </source>
</evidence>
<evidence type="ECO:0000256" key="9">
    <source>
        <dbReference type="ARBA" id="ARBA00022801"/>
    </source>
</evidence>
<feature type="coiled-coil region" evidence="19">
    <location>
        <begin position="1051"/>
        <end position="1099"/>
    </location>
</feature>
<dbReference type="GO" id="GO:0043047">
    <property type="term" value="F:single-stranded telomeric DNA binding"/>
    <property type="evidence" value="ECO:0007669"/>
    <property type="project" value="TreeGrafter"/>
</dbReference>
<evidence type="ECO:0000256" key="18">
    <source>
        <dbReference type="PROSITE-ProRule" id="PRU00471"/>
    </source>
</evidence>
<dbReference type="GO" id="GO:0000794">
    <property type="term" value="C:condensed nuclear chromosome"/>
    <property type="evidence" value="ECO:0007669"/>
    <property type="project" value="TreeGrafter"/>
</dbReference>
<keyword evidence="10 18" id="KW-0862">Zinc</keyword>
<evidence type="ECO:0000256" key="20">
    <source>
        <dbReference type="SAM" id="MobiDB-lite"/>
    </source>
</evidence>
<evidence type="ECO:0000313" key="22">
    <source>
        <dbReference type="Proteomes" id="UP000887566"/>
    </source>
</evidence>
<dbReference type="PROSITE" id="PS51131">
    <property type="entry name" value="ZN_HOOK"/>
    <property type="match status" value="1"/>
</dbReference>
<feature type="coiled-coil region" evidence="19">
    <location>
        <begin position="967"/>
        <end position="1008"/>
    </location>
</feature>
<keyword evidence="5" id="KW-0158">Chromosome</keyword>
<evidence type="ECO:0000313" key="23">
    <source>
        <dbReference type="WBParaSite" id="PSAMB.scaffold5007size12906.g25686.t1"/>
    </source>
</evidence>
<dbReference type="NCBIfam" id="TIGR00606">
    <property type="entry name" value="rad50"/>
    <property type="match status" value="1"/>
</dbReference>
<dbReference type="PANTHER" id="PTHR18867">
    <property type="entry name" value="RAD50"/>
    <property type="match status" value="1"/>
</dbReference>
<evidence type="ECO:0000256" key="7">
    <source>
        <dbReference type="ARBA" id="ARBA00022741"/>
    </source>
</evidence>
<dbReference type="Pfam" id="PF04423">
    <property type="entry name" value="Rad50_zn_hook"/>
    <property type="match status" value="1"/>
</dbReference>
<dbReference type="GO" id="GO:0051880">
    <property type="term" value="F:G-quadruplex DNA binding"/>
    <property type="evidence" value="ECO:0007669"/>
    <property type="project" value="TreeGrafter"/>
</dbReference>
<name>A0A914WRS9_9BILA</name>
<evidence type="ECO:0000256" key="2">
    <source>
        <dbReference type="ARBA" id="ARBA00004123"/>
    </source>
</evidence>
<feature type="coiled-coil region" evidence="19">
    <location>
        <begin position="255"/>
        <end position="292"/>
    </location>
</feature>
<dbReference type="InterPro" id="IPR038729">
    <property type="entry name" value="Rad50/SbcC_AAA"/>
</dbReference>
<keyword evidence="9" id="KW-0378">Hydrolase</keyword>
<evidence type="ECO:0000256" key="1">
    <source>
        <dbReference type="ARBA" id="ARBA00001947"/>
    </source>
</evidence>
<evidence type="ECO:0000256" key="3">
    <source>
        <dbReference type="ARBA" id="ARBA00004286"/>
    </source>
</evidence>
<keyword evidence="13 19" id="KW-0175">Coiled coil</keyword>
<evidence type="ECO:0000256" key="17">
    <source>
        <dbReference type="ARBA" id="ARBA00049360"/>
    </source>
</evidence>
<keyword evidence="11" id="KW-0067">ATP-binding</keyword>
<feature type="domain" description="Zinc-hook" evidence="21">
    <location>
        <begin position="640"/>
        <end position="737"/>
    </location>
</feature>
<dbReference type="Proteomes" id="UP000887566">
    <property type="component" value="Unplaced"/>
</dbReference>
<reference evidence="23" key="1">
    <citation type="submission" date="2022-11" db="UniProtKB">
        <authorList>
            <consortium name="WormBaseParasite"/>
        </authorList>
    </citation>
    <scope>IDENTIFICATION</scope>
</reference>
<dbReference type="SUPFAM" id="SSF52540">
    <property type="entry name" value="P-loop containing nucleoside triphosphate hydrolases"/>
    <property type="match status" value="2"/>
</dbReference>
<feature type="binding site" evidence="18">
    <location>
        <position position="684"/>
    </location>
    <ligand>
        <name>Zn(2+)</name>
        <dbReference type="ChEBI" id="CHEBI:29105"/>
    </ligand>
</feature>
<keyword evidence="16" id="KW-0469">Meiosis</keyword>
<comment type="similarity">
    <text evidence="4">Belongs to the SMC family. RAD50 subfamily.</text>
</comment>
<dbReference type="GO" id="GO:0000722">
    <property type="term" value="P:telomere maintenance via recombination"/>
    <property type="evidence" value="ECO:0007669"/>
    <property type="project" value="TreeGrafter"/>
</dbReference>
<comment type="cofactor">
    <cofactor evidence="1">
        <name>Zn(2+)</name>
        <dbReference type="ChEBI" id="CHEBI:29105"/>
    </cofactor>
</comment>
<evidence type="ECO:0000256" key="6">
    <source>
        <dbReference type="ARBA" id="ARBA00022723"/>
    </source>
</evidence>
<accession>A0A914WRS9</accession>
<keyword evidence="14" id="KW-0234">DNA repair</keyword>
<keyword evidence="8" id="KW-0227">DNA damage</keyword>
<dbReference type="InterPro" id="IPR013134">
    <property type="entry name" value="Zn_hook_RAD50"/>
</dbReference>
<dbReference type="InterPro" id="IPR027417">
    <property type="entry name" value="P-loop_NTPase"/>
</dbReference>
<organism evidence="22 23">
    <name type="scientific">Plectus sambesii</name>
    <dbReference type="NCBI Taxonomy" id="2011161"/>
    <lineage>
        <taxon>Eukaryota</taxon>
        <taxon>Metazoa</taxon>
        <taxon>Ecdysozoa</taxon>
        <taxon>Nematoda</taxon>
        <taxon>Chromadorea</taxon>
        <taxon>Plectida</taxon>
        <taxon>Plectina</taxon>
        <taxon>Plectoidea</taxon>
        <taxon>Plectidae</taxon>
        <taxon>Plectus</taxon>
    </lineage>
</organism>
<evidence type="ECO:0000256" key="8">
    <source>
        <dbReference type="ARBA" id="ARBA00022763"/>
    </source>
</evidence>
<dbReference type="GO" id="GO:0046872">
    <property type="term" value="F:metal ion binding"/>
    <property type="evidence" value="ECO:0007669"/>
    <property type="project" value="UniProtKB-UniRule"/>
</dbReference>
<keyword evidence="7" id="KW-0547">Nucleotide-binding</keyword>
<keyword evidence="22" id="KW-1185">Reference proteome</keyword>
<evidence type="ECO:0000256" key="19">
    <source>
        <dbReference type="SAM" id="Coils"/>
    </source>
</evidence>
<dbReference type="GO" id="GO:0003691">
    <property type="term" value="F:double-stranded telomeric DNA binding"/>
    <property type="evidence" value="ECO:0007669"/>
    <property type="project" value="TreeGrafter"/>
</dbReference>
<dbReference type="PANTHER" id="PTHR18867:SF12">
    <property type="entry name" value="DNA REPAIR PROTEIN RAD50"/>
    <property type="match status" value="1"/>
</dbReference>
<evidence type="ECO:0000259" key="21">
    <source>
        <dbReference type="PROSITE" id="PS51131"/>
    </source>
</evidence>
<dbReference type="Pfam" id="PF13476">
    <property type="entry name" value="AAA_23"/>
    <property type="match status" value="1"/>
</dbReference>
<dbReference type="InterPro" id="IPR004584">
    <property type="entry name" value="Rad50_eukaryotes"/>
</dbReference>
<evidence type="ECO:0000256" key="11">
    <source>
        <dbReference type="ARBA" id="ARBA00022840"/>
    </source>
</evidence>
<dbReference type="Gene3D" id="3.40.50.300">
    <property type="entry name" value="P-loop containing nucleotide triphosphate hydrolases"/>
    <property type="match status" value="2"/>
</dbReference>
<evidence type="ECO:0000256" key="12">
    <source>
        <dbReference type="ARBA" id="ARBA00022842"/>
    </source>
</evidence>
<dbReference type="GO" id="GO:0005524">
    <property type="term" value="F:ATP binding"/>
    <property type="evidence" value="ECO:0007669"/>
    <property type="project" value="UniProtKB-KW"/>
</dbReference>
<protein>
    <submittedName>
        <fullName evidence="23">Zinc-hook domain-containing protein</fullName>
    </submittedName>
</protein>
<proteinExistence type="inferred from homology"/>
<evidence type="ECO:0000256" key="16">
    <source>
        <dbReference type="ARBA" id="ARBA00023254"/>
    </source>
</evidence>
<evidence type="ECO:0000256" key="13">
    <source>
        <dbReference type="ARBA" id="ARBA00023054"/>
    </source>
</evidence>
<dbReference type="GO" id="GO:0006302">
    <property type="term" value="P:double-strand break repair"/>
    <property type="evidence" value="ECO:0007669"/>
    <property type="project" value="InterPro"/>
</dbReference>
<sequence>MASFDSLWVQGIRSVGSGDDCAQMIQFQRPLTLITGPNGSGKTTLIEALKYVTAGELPPGKLAAFIHDPKVANKIRVDASVKLEFEDTTGRRCVATRRLYAQIKKQKVECRSDEATIKYTDANGMERSINSKVADFDKEMGNLLGVSKAVLNYVIFCHQEESSWPLGEPKELKTKFDAIFQADRYVKAIESMNKVRKEYTTELKIIQTKLVYMHGDYSEKLKMTRALQKDKQEQASNEERRDELATGLRPLTVRLNELNGYMESMRLAIQEMEKLKAELSEKSHRLNELQRQIDTPYPGTRSDLEREIRQMKEGGWNVEEEGRRCQDQIDRLKSEMDTVDAARQRLTRQLGMHEANARQRTEAVSQRDELMLSLAKQHRITDFFAAQSPFEEDAVKRFETRLELENSALTSQRNDAESNHRERDEMLVRQLNNCVSETAKVEQTIETKRRDADRHREEADRIAIELKHIASSQNELAKLDRDIQEQERQFTALEGSFNEAAGQGRITALKQQRQQLRDKIVDLENESKNAQGQFTQRNQLEEKRKLRSKIAGECDDIIGRHRATLVDLLGSVPEYSFKGAVEEKTMELTRTRQEKESALRAKDGEVSNWEQKRRSLQQQLTKKEADRSEHNVAILKVTNGDDLDTKLAEVDKLLVKYRNEKGTIEGGKFVYEGYIESVQQRQCCPLCERDYNSANESKKLIDKISRKIKNAPAELTTLERKIVESEELRTKLISVQPIVDLVRNIAETELPELNNSLEEASEILIGLRRERETLENELDRVKRDEHALRPVEADASLVDRHRRTVNDLDAEIEQLTKLLGMALSVRDSDTIQREVEDSRKTLSELEEEVEAKQAALDAERTQFINVKEALNTLRTERLTILEKSHKVDALKTKREEHEVLLKKCAAEEEQARVQLAPFQRKIQDLKTDRERIALEYKNRSEEINSAARSLLAAIDQFNSLNANVRRLTQAAADMDRCSDELQQTNDRRDQLSNEKSATDAKLTAIKEQLDSRDWRMRKLNDHLSLMDLTVRVDELESKISIKQAAFGDKTEEQLSEERRQLIDKIDAINRNVHKLEGSLDELRKKIKEAERRLHEERYRKAGENWRQAKVEEVTVREVIKDLSKYAKALDMAIINYHSSKMEEINAILADLWRRVYKGNDIDCIKIKSEGVEEGEKRRAYNYRVVMSVDGNEIDMRGRCSAGQKVLASILIRLALADVFCLNCGMIALDEPTTNLDFQKVENLAEALNNLIAMRGEQANFQLVVITHDERLVEHLARNYRPDFMYGVKKNYKGHTIIRRHRDLDELQDEED</sequence>
<feature type="region of interest" description="Disordered" evidence="20">
    <location>
        <begin position="589"/>
        <end position="612"/>
    </location>
</feature>
<comment type="subcellular location">
    <subcellularLocation>
        <location evidence="3">Chromosome</location>
    </subcellularLocation>
    <subcellularLocation>
        <location evidence="2">Nucleus</location>
    </subcellularLocation>
</comment>
<evidence type="ECO:0000256" key="4">
    <source>
        <dbReference type="ARBA" id="ARBA00009439"/>
    </source>
</evidence>